<evidence type="ECO:0000256" key="2">
    <source>
        <dbReference type="ARBA" id="ARBA00022475"/>
    </source>
</evidence>
<feature type="domain" description="Glycosyltransferase RgtA/B/C/D-like" evidence="9">
    <location>
        <begin position="61"/>
        <end position="215"/>
    </location>
</feature>
<feature type="transmembrane region" description="Helical" evidence="8">
    <location>
        <begin position="299"/>
        <end position="318"/>
    </location>
</feature>
<dbReference type="GO" id="GO:0016763">
    <property type="term" value="F:pentosyltransferase activity"/>
    <property type="evidence" value="ECO:0007669"/>
    <property type="project" value="TreeGrafter"/>
</dbReference>
<dbReference type="InterPro" id="IPR050297">
    <property type="entry name" value="LipidA_mod_glycosyltrf_83"/>
</dbReference>
<comment type="subcellular location">
    <subcellularLocation>
        <location evidence="1">Cell membrane</location>
        <topology evidence="1">Multi-pass membrane protein</topology>
    </subcellularLocation>
</comment>
<keyword evidence="3" id="KW-0328">Glycosyltransferase</keyword>
<feature type="transmembrane region" description="Helical" evidence="8">
    <location>
        <begin position="198"/>
        <end position="217"/>
    </location>
</feature>
<keyword evidence="11" id="KW-1185">Reference proteome</keyword>
<evidence type="ECO:0000256" key="7">
    <source>
        <dbReference type="ARBA" id="ARBA00023136"/>
    </source>
</evidence>
<dbReference type="PANTHER" id="PTHR33908:SF11">
    <property type="entry name" value="MEMBRANE PROTEIN"/>
    <property type="match status" value="1"/>
</dbReference>
<keyword evidence="5 8" id="KW-0812">Transmembrane</keyword>
<dbReference type="PANTHER" id="PTHR33908">
    <property type="entry name" value="MANNOSYLTRANSFERASE YKCB-RELATED"/>
    <property type="match status" value="1"/>
</dbReference>
<evidence type="ECO:0000313" key="10">
    <source>
        <dbReference type="EMBL" id="SNR16823.1"/>
    </source>
</evidence>
<reference evidence="10 11" key="1">
    <citation type="submission" date="2017-07" db="EMBL/GenBank/DDBJ databases">
        <authorList>
            <person name="Sun Z.S."/>
            <person name="Albrecht U."/>
            <person name="Echele G."/>
            <person name="Lee C.C."/>
        </authorList>
    </citation>
    <scope>NUCLEOTIDE SEQUENCE [LARGE SCALE GENOMIC DNA]</scope>
    <source>
        <strain evidence="11">type strain: KCTC 22618</strain>
    </source>
</reference>
<dbReference type="KEGG" id="tje:TJEJU_3169"/>
<evidence type="ECO:0000256" key="3">
    <source>
        <dbReference type="ARBA" id="ARBA00022676"/>
    </source>
</evidence>
<keyword evidence="6 8" id="KW-1133">Transmembrane helix</keyword>
<evidence type="ECO:0000313" key="11">
    <source>
        <dbReference type="Proteomes" id="UP000215214"/>
    </source>
</evidence>
<feature type="transmembrane region" description="Helical" evidence="8">
    <location>
        <begin position="330"/>
        <end position="351"/>
    </location>
</feature>
<keyword evidence="7 8" id="KW-0472">Membrane</keyword>
<name>A0A238UC85_9FLAO</name>
<evidence type="ECO:0000256" key="4">
    <source>
        <dbReference type="ARBA" id="ARBA00022679"/>
    </source>
</evidence>
<feature type="transmembrane region" description="Helical" evidence="8">
    <location>
        <begin position="237"/>
        <end position="263"/>
    </location>
</feature>
<keyword evidence="2" id="KW-1003">Cell membrane</keyword>
<accession>A0A238UC85</accession>
<keyword evidence="4" id="KW-0808">Transferase</keyword>
<evidence type="ECO:0000259" key="9">
    <source>
        <dbReference type="Pfam" id="PF13231"/>
    </source>
</evidence>
<proteinExistence type="predicted"/>
<organism evidence="10 11">
    <name type="scientific">Tenacibaculum jejuense</name>
    <dbReference type="NCBI Taxonomy" id="584609"/>
    <lineage>
        <taxon>Bacteria</taxon>
        <taxon>Pseudomonadati</taxon>
        <taxon>Bacteroidota</taxon>
        <taxon>Flavobacteriia</taxon>
        <taxon>Flavobacteriales</taxon>
        <taxon>Flavobacteriaceae</taxon>
        <taxon>Tenacibaculum</taxon>
    </lineage>
</organism>
<evidence type="ECO:0000256" key="5">
    <source>
        <dbReference type="ARBA" id="ARBA00022692"/>
    </source>
</evidence>
<evidence type="ECO:0000256" key="6">
    <source>
        <dbReference type="ARBA" id="ARBA00022989"/>
    </source>
</evidence>
<feature type="transmembrane region" description="Helical" evidence="8">
    <location>
        <begin position="275"/>
        <end position="293"/>
    </location>
</feature>
<dbReference type="Proteomes" id="UP000215214">
    <property type="component" value="Chromosome TJEJU"/>
</dbReference>
<dbReference type="Pfam" id="PF13231">
    <property type="entry name" value="PMT_2"/>
    <property type="match status" value="1"/>
</dbReference>
<dbReference type="InterPro" id="IPR038731">
    <property type="entry name" value="RgtA/B/C-like"/>
</dbReference>
<dbReference type="AlphaFoldDB" id="A0A238UC85"/>
<feature type="transmembrane region" description="Helical" evidence="8">
    <location>
        <begin position="112"/>
        <end position="131"/>
    </location>
</feature>
<sequence>MDQLFFSFAAMKKILTSKYSLLIFLVLLSVINIIQGYTTELIADEAYYWVYSNYMDWGYFDHPPMVAVWISISKFFFSSGELSVRFFSSITLSITFFWVWLLIKHPNKQKYVWLYILLVLSTSLFNVYGFITVPDTPLMFFYSLFLLGYQKYLDQKNFLSYLILAVAMAGMLYSKYHAVLIILFVLLSNLKVLKDWKIWFTTLVTIILFFPHLYWQFSNDFPSIKYHLYERSSRRYHFYFTAYHFLNLMVIIGFTFPIIYKALYKRLHIKDKFETALRFLAVGFAVFFFISSFKNQVQAQWIVPMSIPLVVIPFYYLINHVKDLKLFKKLALATLIVTFGIRICMANDGILPKQFEMHGNKKWVEKIENELGDITPLFLNSYQNTSLYWFYSGKRPIQINTWNSRKNQYDLYEYNKNFELEEFSIVTFSRTGYATDSITKKNRSRLFIEHNTNGYKKVGNLKFEIKNPILKAEAKNSVTVSYDKQLLNKFDGTLALSVILKLGSSREIIEADLNDNQITFELPLLDATPTHIQIVGTPNPKIWPVRLSTMEKCSFIE</sequence>
<feature type="transmembrane region" description="Helical" evidence="8">
    <location>
        <begin position="84"/>
        <end position="103"/>
    </location>
</feature>
<dbReference type="GO" id="GO:0009103">
    <property type="term" value="P:lipopolysaccharide biosynthetic process"/>
    <property type="evidence" value="ECO:0007669"/>
    <property type="project" value="UniProtKB-ARBA"/>
</dbReference>
<protein>
    <recommendedName>
        <fullName evidence="9">Glycosyltransferase RgtA/B/C/D-like domain-containing protein</fullName>
    </recommendedName>
</protein>
<dbReference type="GO" id="GO:0005886">
    <property type="term" value="C:plasma membrane"/>
    <property type="evidence" value="ECO:0007669"/>
    <property type="project" value="UniProtKB-SubCell"/>
</dbReference>
<dbReference type="EMBL" id="LT899436">
    <property type="protein sequence ID" value="SNR16823.1"/>
    <property type="molecule type" value="Genomic_DNA"/>
</dbReference>
<evidence type="ECO:0000256" key="1">
    <source>
        <dbReference type="ARBA" id="ARBA00004651"/>
    </source>
</evidence>
<gene>
    <name evidence="10" type="ORF">TJEJU_3169</name>
</gene>
<evidence type="ECO:0000256" key="8">
    <source>
        <dbReference type="SAM" id="Phobius"/>
    </source>
</evidence>
<feature type="transmembrane region" description="Helical" evidence="8">
    <location>
        <begin position="158"/>
        <end position="186"/>
    </location>
</feature>